<dbReference type="Pfam" id="PF13087">
    <property type="entry name" value="AAA_12"/>
    <property type="match status" value="1"/>
</dbReference>
<keyword evidence="5" id="KW-0347">Helicase</keyword>
<feature type="region of interest" description="Disordered" evidence="9">
    <location>
        <begin position="949"/>
        <end position="975"/>
    </location>
</feature>
<dbReference type="Pfam" id="PF12726">
    <property type="entry name" value="SEN1_N"/>
    <property type="match status" value="1"/>
</dbReference>
<dbReference type="InterPro" id="IPR056474">
    <property type="entry name" value="SEN1_barrel"/>
</dbReference>
<dbReference type="CDD" id="cd18042">
    <property type="entry name" value="DEXXQc_SETX"/>
    <property type="match status" value="1"/>
</dbReference>
<dbReference type="GO" id="GO:0005524">
    <property type="term" value="F:ATP binding"/>
    <property type="evidence" value="ECO:0007669"/>
    <property type="project" value="UniProtKB-KW"/>
</dbReference>
<dbReference type="InterPro" id="IPR041677">
    <property type="entry name" value="DNA2/NAM7_AAA_11"/>
</dbReference>
<dbReference type="GO" id="GO:0016604">
    <property type="term" value="C:nuclear body"/>
    <property type="evidence" value="ECO:0007669"/>
    <property type="project" value="TreeGrafter"/>
</dbReference>
<sequence length="2045" mass="230448">MREEAEIMDELHGLDGELKSFPTEAHWFCPKRRDDDFIDYAHPDEAEEEMSPDTKRELIHDAKRRHNVAYKYSIILGLDPEYTVGLRDDYVNRLNHLLKTCDKCGYNWHMGRKAYVKEITEQFDEEIALQLCSRLEDLDVCRINSGLEQAEKILVGVDPSQRNQMAIATNSTQALLALFEALCCVEYHRDDEKLSRHFDYVFEQIQTRKVLRISDILPAMARFLFSTNFVRHRFASSAWQKTSTMLTPTTFEWVVHDTLMEVMILAAQSGDTEEIKRFWSGFLLILEKMDESLIRHTLRGMEVQVDIWHLALQHLACNSITTLPIVLKALHELVKKAPKDFWSAMGTISAATVAEQIFQSPGFDRLLMDPETFNNTEFEDTPVYFWIPDFIKSLDPIHQHDACRSLLVNLLERFQIEKYPMHVRLACCRAGMAALHVTLETFTSSEYKINPTTSLIVINDIMGLVNKYGAMVCGFTELADTDEHIKLRELAMLVVKEVLTLDCKAVSTEYYALQQQDVHVQRGSRIYSESIWQSVLDVFRPGNLELAKSILPATISLVGLDEIYPVNKKAALKKDHADFNKDFHKLMDSIARIFERLSDFQPQSLKELYSETITARPLVAALISADQGVNEAAIELIKAMTGQDSKQDAIQNLLESNLAQTLSSLTFAAVKIGKASSFGPVPFMIKLHRQVLKALCGNTGVLRSRSAFEPNEKKVVFGWWLGQWKVLDMIFRHTEEWAQRVTQSTSDMQDFCRDGMEYAEALFNEYTIFASALTVSSVEEDQEDHGISKSKSTNESLTKVLDIVCTNTFGLVGLLRLRDSYLVSVITSLLGKLLRCLGEYHLEVEPKSSEFIKDACKREGEKNFKKTNLTNQQRAELQRALDEHHGVEIIEIPRPSAFPKKQGTIDAWSKSADGKQHEPKLPPKNLGAFQFKSNITEKHQAVLEKMNAQKAMSEQSQTAFREKRRKEEEEMNRHKAEAIARAKALRAPAGVRGEGSGLKEISGLIGKDHAPIRSEIMVGSSDEDEDEDEDGTSTLVNRKQKSQRVSEYEESKRRALLLQQQGPVKKTKVQRSTKDLRARVEPNMDALYLEILSWDIFHPGDDPPSNNVCTKIDNKYQDLDKYKRTFGPLLISEIWRSLVTAKDENNFKPVEIKVLNRISVDKFMEISTTLPLSANKDLKMSERDIVLLSKASDPLANQQAPHCLARVNQTTRKKDVLEVTFRVSRDVPQKLRDDCFVPNGKVFAVKIADMTTTQREFAALSSLEYYDLCTEVLEAKPSPLQKYSEEKTAMMSSRYKLNRGQAQAVLSAHDNDGFTLIQGPPGSGKTKTIVAMVGALLTQSLQQQQAERVKARPTVQGKPTAPPPPKKKLLICAPSNAAVDELVLRLKDGIQPLNGPPQKINVIRIGRSEAINASVKDVMLDELVRMRLEGNNGENDKLVNDRDKLHKDAAQIKERLNVLRPQMDEAHGKDKGLELRLQREFDELKRAQARIGAKIDEDKESGNTVSRQNEINRRRFQQEIIDGAHVLCATLSGSGHDMFRNLNVEFETVIIDEAAQCIELSALIPLKYGCSKCILVGDPEQLPPTVLSRSAQSFGYEQSLFVRMQKNHPKDVHLLDTQYRMHPEISYFPSQQFYHGRLVDGDGMANLRKQPWHASSILGPYRFFDVKGIQTKQAQGHSFINVPELNAAIALYVRLKQDYRNIDFTGKIGIITTYKAQLNELKARFAKKFGDQIFDEIEFNTTDAFQGREREIIIFSCVRAKATGGIGFLGDIRRMNVGLTRAKSSLWVLGDSNALQQGEFWNRLIQDSQQRDRYTGGDVMALLSNPTSRDRLPTREAPQPGFVVNRHQRQSTSSFSTATSSAATLPRLEPSIPDVEMVDAPSLPGSRRSSTSGSSSSNEITANVTHPREQSLKQESRRPSIGGSSAASDFNRSRDSSVSQPSRKSTPNPGAPIKQEIRKMTNAGSSMGLNLQGKRPRESSKEEEGSVKKERSQPPTNDLEAALQAHQAAKTARPPAAGGVRRPPGGVLPPRPKKAADPFIQKKRK</sequence>
<dbReference type="GO" id="GO:0001147">
    <property type="term" value="F:transcription termination site sequence-specific DNA binding"/>
    <property type="evidence" value="ECO:0007669"/>
    <property type="project" value="TreeGrafter"/>
</dbReference>
<evidence type="ECO:0000256" key="8">
    <source>
        <dbReference type="ARBA" id="ARBA00048432"/>
    </source>
</evidence>
<dbReference type="InterPro" id="IPR047187">
    <property type="entry name" value="SF1_C_Upf1"/>
</dbReference>
<evidence type="ECO:0000259" key="10">
    <source>
        <dbReference type="SMART" id="SM00487"/>
    </source>
</evidence>
<dbReference type="Gene3D" id="3.40.50.300">
    <property type="entry name" value="P-loop containing nucleotide triphosphate hydrolases"/>
    <property type="match status" value="2"/>
</dbReference>
<evidence type="ECO:0000256" key="2">
    <source>
        <dbReference type="ARBA" id="ARBA00007913"/>
    </source>
</evidence>
<comment type="catalytic activity">
    <reaction evidence="8">
        <text>ATP + H2O = ADP + phosphate + H(+)</text>
        <dbReference type="Rhea" id="RHEA:13065"/>
        <dbReference type="ChEBI" id="CHEBI:15377"/>
        <dbReference type="ChEBI" id="CHEBI:15378"/>
        <dbReference type="ChEBI" id="CHEBI:30616"/>
        <dbReference type="ChEBI" id="CHEBI:43474"/>
        <dbReference type="ChEBI" id="CHEBI:456216"/>
        <dbReference type="EC" id="3.6.4.12"/>
    </reaction>
    <physiologicalReaction direction="left-to-right" evidence="8">
        <dbReference type="Rhea" id="RHEA:13066"/>
    </physiologicalReaction>
</comment>
<dbReference type="InterPro" id="IPR014001">
    <property type="entry name" value="Helicase_ATP-bd"/>
</dbReference>
<comment type="similarity">
    <text evidence="2">Belongs to the DNA2/NAM7 helicase family.</text>
</comment>
<feature type="compositionally biased region" description="Low complexity" evidence="9">
    <location>
        <begin position="2001"/>
        <end position="2025"/>
    </location>
</feature>
<dbReference type="SMART" id="SM00487">
    <property type="entry name" value="DEXDc"/>
    <property type="match status" value="1"/>
</dbReference>
<dbReference type="FunFam" id="3.40.50.300:FF:000326">
    <property type="entry name" value="P-loop containing nucleoside triphosphate hydrolase"/>
    <property type="match status" value="1"/>
</dbReference>
<evidence type="ECO:0000256" key="5">
    <source>
        <dbReference type="ARBA" id="ARBA00022806"/>
    </source>
</evidence>
<feature type="compositionally biased region" description="Basic and acidic residues" evidence="9">
    <location>
        <begin position="1975"/>
        <end position="1992"/>
    </location>
</feature>
<feature type="compositionally biased region" description="Polar residues" evidence="9">
    <location>
        <begin position="950"/>
        <end position="959"/>
    </location>
</feature>
<feature type="compositionally biased region" description="Low complexity" evidence="9">
    <location>
        <begin position="1881"/>
        <end position="1897"/>
    </location>
</feature>
<dbReference type="CDD" id="cd18808">
    <property type="entry name" value="SF1_C_Upf1"/>
    <property type="match status" value="1"/>
</dbReference>
<feature type="region of interest" description="Disordered" evidence="9">
    <location>
        <begin position="1018"/>
        <end position="1047"/>
    </location>
</feature>
<dbReference type="GO" id="GO:0003678">
    <property type="term" value="F:DNA helicase activity"/>
    <property type="evidence" value="ECO:0007669"/>
    <property type="project" value="UniProtKB-EC"/>
</dbReference>
<feature type="compositionally biased region" description="Low complexity" evidence="9">
    <location>
        <begin position="1851"/>
        <end position="1864"/>
    </location>
</feature>
<accession>A0A2J6QNE8</accession>
<protein>
    <recommendedName>
        <fullName evidence="10">Helicase ATP-binding domain-containing protein</fullName>
    </recommendedName>
</protein>
<dbReference type="OrthoDB" id="6513042at2759"/>
<feature type="region of interest" description="Disordered" evidence="9">
    <location>
        <begin position="1823"/>
        <end position="2045"/>
    </location>
</feature>
<keyword evidence="3" id="KW-0547">Nucleotide-binding</keyword>
<dbReference type="Pfam" id="PF23576">
    <property type="entry name" value="SEN1_barrel"/>
    <property type="match status" value="1"/>
</dbReference>
<dbReference type="STRING" id="1745343.A0A2J6QNE8"/>
<evidence type="ECO:0000313" key="12">
    <source>
        <dbReference type="Proteomes" id="UP000235672"/>
    </source>
</evidence>
<dbReference type="GO" id="GO:0006369">
    <property type="term" value="P:termination of RNA polymerase II transcription"/>
    <property type="evidence" value="ECO:0007669"/>
    <property type="project" value="TreeGrafter"/>
</dbReference>
<name>A0A2J6QNE8_9HELO</name>
<evidence type="ECO:0000256" key="1">
    <source>
        <dbReference type="ARBA" id="ARBA00004123"/>
    </source>
</evidence>
<dbReference type="GO" id="GO:0016787">
    <property type="term" value="F:hydrolase activity"/>
    <property type="evidence" value="ECO:0007669"/>
    <property type="project" value="UniProtKB-KW"/>
</dbReference>
<evidence type="ECO:0000256" key="7">
    <source>
        <dbReference type="ARBA" id="ARBA00023242"/>
    </source>
</evidence>
<organism evidence="11 12">
    <name type="scientific">Hyaloscypha hepaticicola</name>
    <dbReference type="NCBI Taxonomy" id="2082293"/>
    <lineage>
        <taxon>Eukaryota</taxon>
        <taxon>Fungi</taxon>
        <taxon>Dikarya</taxon>
        <taxon>Ascomycota</taxon>
        <taxon>Pezizomycotina</taxon>
        <taxon>Leotiomycetes</taxon>
        <taxon>Helotiales</taxon>
        <taxon>Hyaloscyphaceae</taxon>
        <taxon>Hyaloscypha</taxon>
    </lineage>
</organism>
<proteinExistence type="inferred from homology"/>
<evidence type="ECO:0000313" key="11">
    <source>
        <dbReference type="EMBL" id="PMD27791.1"/>
    </source>
</evidence>
<feature type="domain" description="Helicase ATP-binding" evidence="10">
    <location>
        <begin position="1293"/>
        <end position="1613"/>
    </location>
</feature>
<feature type="compositionally biased region" description="Basic and acidic residues" evidence="9">
    <location>
        <begin position="965"/>
        <end position="975"/>
    </location>
</feature>
<feature type="compositionally biased region" description="Basic and acidic residues" evidence="9">
    <location>
        <begin position="1906"/>
        <end position="1918"/>
    </location>
</feature>
<dbReference type="SUPFAM" id="SSF52540">
    <property type="entry name" value="P-loop containing nucleoside triphosphate hydrolases"/>
    <property type="match status" value="1"/>
</dbReference>
<keyword evidence="12" id="KW-1185">Reference proteome</keyword>
<evidence type="ECO:0000256" key="6">
    <source>
        <dbReference type="ARBA" id="ARBA00022840"/>
    </source>
</evidence>
<dbReference type="InterPro" id="IPR041679">
    <property type="entry name" value="DNA2/NAM7-like_C"/>
</dbReference>
<evidence type="ECO:0000256" key="3">
    <source>
        <dbReference type="ARBA" id="ARBA00022741"/>
    </source>
</evidence>
<keyword evidence="4" id="KW-0378">Hydrolase</keyword>
<keyword evidence="6" id="KW-0067">ATP-binding</keyword>
<dbReference type="InterPro" id="IPR027417">
    <property type="entry name" value="P-loop_NTPase"/>
</dbReference>
<dbReference type="FunFam" id="3.40.50.300:FF:001152">
    <property type="entry name" value="tRNA-splicing endonuclease, putative"/>
    <property type="match status" value="1"/>
</dbReference>
<dbReference type="GO" id="GO:0005694">
    <property type="term" value="C:chromosome"/>
    <property type="evidence" value="ECO:0007669"/>
    <property type="project" value="UniProtKB-ARBA"/>
</dbReference>
<dbReference type="PANTHER" id="PTHR10887">
    <property type="entry name" value="DNA2/NAM7 HELICASE FAMILY"/>
    <property type="match status" value="1"/>
</dbReference>
<dbReference type="Proteomes" id="UP000235672">
    <property type="component" value="Unassembled WGS sequence"/>
</dbReference>
<feature type="compositionally biased region" description="Acidic residues" evidence="9">
    <location>
        <begin position="1021"/>
        <end position="1031"/>
    </location>
</feature>
<evidence type="ECO:0000256" key="4">
    <source>
        <dbReference type="ARBA" id="ARBA00022801"/>
    </source>
</evidence>
<keyword evidence="7" id="KW-0539">Nucleus</keyword>
<dbReference type="PANTHER" id="PTHR10887:SF495">
    <property type="entry name" value="HELICASE SENATAXIN ISOFORM X1-RELATED"/>
    <property type="match status" value="1"/>
</dbReference>
<comment type="subcellular location">
    <subcellularLocation>
        <location evidence="1">Nucleus</location>
    </subcellularLocation>
</comment>
<feature type="compositionally biased region" description="Polar residues" evidence="9">
    <location>
        <begin position="1922"/>
        <end position="1948"/>
    </location>
</feature>
<dbReference type="InterPro" id="IPR024481">
    <property type="entry name" value="Helicase_Sen1_N"/>
</dbReference>
<dbReference type="EMBL" id="KZ613465">
    <property type="protein sequence ID" value="PMD27791.1"/>
    <property type="molecule type" value="Genomic_DNA"/>
</dbReference>
<evidence type="ECO:0000256" key="9">
    <source>
        <dbReference type="SAM" id="MobiDB-lite"/>
    </source>
</evidence>
<reference evidence="11 12" key="1">
    <citation type="submission" date="2016-05" db="EMBL/GenBank/DDBJ databases">
        <title>A degradative enzymes factory behind the ericoid mycorrhizal symbiosis.</title>
        <authorList>
            <consortium name="DOE Joint Genome Institute"/>
            <person name="Martino E."/>
            <person name="Morin E."/>
            <person name="Grelet G."/>
            <person name="Kuo A."/>
            <person name="Kohler A."/>
            <person name="Daghino S."/>
            <person name="Barry K."/>
            <person name="Choi C."/>
            <person name="Cichocki N."/>
            <person name="Clum A."/>
            <person name="Copeland A."/>
            <person name="Hainaut M."/>
            <person name="Haridas S."/>
            <person name="Labutti K."/>
            <person name="Lindquist E."/>
            <person name="Lipzen A."/>
            <person name="Khouja H.-R."/>
            <person name="Murat C."/>
            <person name="Ohm R."/>
            <person name="Olson A."/>
            <person name="Spatafora J."/>
            <person name="Veneault-Fourrey C."/>
            <person name="Henrissat B."/>
            <person name="Grigoriev I."/>
            <person name="Martin F."/>
            <person name="Perotto S."/>
        </authorList>
    </citation>
    <scope>NUCLEOTIDE SEQUENCE [LARGE SCALE GENOMIC DNA]</scope>
    <source>
        <strain evidence="11 12">UAMH 7357</strain>
    </source>
</reference>
<dbReference type="InterPro" id="IPR045055">
    <property type="entry name" value="DNA2/NAM7-like"/>
</dbReference>
<dbReference type="Pfam" id="PF13086">
    <property type="entry name" value="AAA_11"/>
    <property type="match status" value="1"/>
</dbReference>
<gene>
    <name evidence="11" type="ORF">NA56DRAFT_696810</name>
</gene>